<dbReference type="InterPro" id="IPR051043">
    <property type="entry name" value="Sulfatase_Mod_Factor_Kinase"/>
</dbReference>
<dbReference type="Proteomes" id="UP000249396">
    <property type="component" value="Unassembled WGS sequence"/>
</dbReference>
<dbReference type="PANTHER" id="PTHR23150:SF19">
    <property type="entry name" value="FORMYLGLYCINE-GENERATING ENZYME"/>
    <property type="match status" value="1"/>
</dbReference>
<dbReference type="SUPFAM" id="SSF56436">
    <property type="entry name" value="C-type lectin-like"/>
    <property type="match status" value="1"/>
</dbReference>
<evidence type="ECO:0000313" key="3">
    <source>
        <dbReference type="Proteomes" id="UP000249396"/>
    </source>
</evidence>
<dbReference type="InterPro" id="IPR005532">
    <property type="entry name" value="SUMF_dom"/>
</dbReference>
<evidence type="ECO:0000313" key="2">
    <source>
        <dbReference type="EMBL" id="PZN80383.1"/>
    </source>
</evidence>
<feature type="domain" description="Sulfatase-modifying factor enzyme-like" evidence="1">
    <location>
        <begin position="207"/>
        <end position="428"/>
    </location>
</feature>
<dbReference type="EMBL" id="QJPH01000284">
    <property type="protein sequence ID" value="PZN80383.1"/>
    <property type="molecule type" value="Genomic_DNA"/>
</dbReference>
<name>A0A2W4RAX3_9GAMM</name>
<protein>
    <recommendedName>
        <fullName evidence="1">Sulfatase-modifying factor enzyme-like domain-containing protein</fullName>
    </recommendedName>
</protein>
<dbReference type="InterPro" id="IPR016187">
    <property type="entry name" value="CTDL_fold"/>
</dbReference>
<gene>
    <name evidence="2" type="ORF">DM484_09890</name>
</gene>
<dbReference type="InterPro" id="IPR042095">
    <property type="entry name" value="SUMF_sf"/>
</dbReference>
<dbReference type="GO" id="GO:0120147">
    <property type="term" value="F:formylglycine-generating oxidase activity"/>
    <property type="evidence" value="ECO:0007669"/>
    <property type="project" value="TreeGrafter"/>
</dbReference>
<organism evidence="2 3">
    <name type="scientific">Candidatus Methylumidiphilus alinenensis</name>
    <dbReference type="NCBI Taxonomy" id="2202197"/>
    <lineage>
        <taxon>Bacteria</taxon>
        <taxon>Pseudomonadati</taxon>
        <taxon>Pseudomonadota</taxon>
        <taxon>Gammaproteobacteria</taxon>
        <taxon>Methylococcales</taxon>
        <taxon>Candidatus Methylumidiphilus</taxon>
    </lineage>
</organism>
<dbReference type="Pfam" id="PF03781">
    <property type="entry name" value="FGE-sulfatase"/>
    <property type="match status" value="1"/>
</dbReference>
<reference evidence="2 3" key="1">
    <citation type="journal article" date="2018" name="Aquat. Microb. Ecol.">
        <title>Gammaproteobacterial methanotrophs dominate.</title>
        <authorList>
            <person name="Rissanen A.J."/>
            <person name="Saarenheimo J."/>
            <person name="Tiirola M."/>
            <person name="Peura S."/>
            <person name="Aalto S.L."/>
            <person name="Karvinen A."/>
            <person name="Nykanen H."/>
        </authorList>
    </citation>
    <scope>NUCLEOTIDE SEQUENCE [LARGE SCALE GENOMIC DNA]</scope>
    <source>
        <strain evidence="2">AMbin10</strain>
    </source>
</reference>
<proteinExistence type="predicted"/>
<comment type="caution">
    <text evidence="2">The sequence shown here is derived from an EMBL/GenBank/DDBJ whole genome shotgun (WGS) entry which is preliminary data.</text>
</comment>
<accession>A0A2W4RAX3</accession>
<dbReference type="Gene3D" id="3.90.1580.10">
    <property type="entry name" value="paralog of FGE (formylglycine-generating enzyme)"/>
    <property type="match status" value="1"/>
</dbReference>
<evidence type="ECO:0000259" key="1">
    <source>
        <dbReference type="Pfam" id="PF03781"/>
    </source>
</evidence>
<dbReference type="AlphaFoldDB" id="A0A2W4RAX3"/>
<sequence length="431" mass="48543">MAQVLEPALKAKQWPGGDVRAFLRTVRDESGLLTGWSHDQFGFMHLGFQEYLAASELRRLAFEGDKQAVLGQLASHYGESWWQEVILLLLAQGNPSLFNPFMQAALSQPGFDEASDLLGLILEEAAEVSPEPFLEWLRQAPGEAPEFWDRQWSALQVLFRLLAEDDLKALAASLRGHPSPKISAWLGLQAQAKLQNIRVSDHPSGIELVLIPGGRFRMGSPEGEGDGDERPAHEVAVRPFYLGRYPVTNEEYGRFLKANPKTKEPEYWGDRQFNQTRQPVVGVAWEDACRFAEWAGGRLPTEAEWEYACRAGTATPYWWGNEIGTNRANGGVSGSQWSGKQTSPVGSFEPNPFGLYDTSGNVYEWTQDRWHEDYRGAPADGSAWESGNDPRRVIRGGSWYIKPDSLRSAYRFRYYSVYRSNFIGFRLAQDL</sequence>
<dbReference type="PANTHER" id="PTHR23150">
    <property type="entry name" value="SULFATASE MODIFYING FACTOR 1, 2"/>
    <property type="match status" value="1"/>
</dbReference>